<evidence type="ECO:0000313" key="4">
    <source>
        <dbReference type="EMBL" id="ETN68362.1"/>
    </source>
</evidence>
<comment type="caution">
    <text evidence="2">Lacks conserved residue(s) required for the propagation of feature annotation.</text>
</comment>
<keyword evidence="5" id="KW-1185">Reference proteome</keyword>
<dbReference type="STRING" id="51031.W2SHZ9"/>
<dbReference type="PROSITE" id="PS00010">
    <property type="entry name" value="ASX_HYDROXYL"/>
    <property type="match status" value="1"/>
</dbReference>
<dbReference type="InterPro" id="IPR000152">
    <property type="entry name" value="EGF-type_Asp/Asn_hydroxyl_site"/>
</dbReference>
<dbReference type="Pfam" id="PF07645">
    <property type="entry name" value="EGF_CA"/>
    <property type="match status" value="1"/>
</dbReference>
<protein>
    <recommendedName>
        <fullName evidence="3">EGF-like domain-containing protein</fullName>
    </recommendedName>
</protein>
<dbReference type="EMBL" id="KI669278">
    <property type="protein sequence ID" value="ETN68362.1"/>
    <property type="molecule type" value="Genomic_DNA"/>
</dbReference>
<dbReference type="AlphaFoldDB" id="W2SHZ9"/>
<feature type="domain" description="EGF-like" evidence="3">
    <location>
        <begin position="30"/>
        <end position="69"/>
    </location>
</feature>
<evidence type="ECO:0000313" key="5">
    <source>
        <dbReference type="Proteomes" id="UP000053676"/>
    </source>
</evidence>
<proteinExistence type="predicted"/>
<organism evidence="4 5">
    <name type="scientific">Necator americanus</name>
    <name type="common">Human hookworm</name>
    <dbReference type="NCBI Taxonomy" id="51031"/>
    <lineage>
        <taxon>Eukaryota</taxon>
        <taxon>Metazoa</taxon>
        <taxon>Ecdysozoa</taxon>
        <taxon>Nematoda</taxon>
        <taxon>Chromadorea</taxon>
        <taxon>Rhabditida</taxon>
        <taxon>Rhabditina</taxon>
        <taxon>Rhabditomorpha</taxon>
        <taxon>Strongyloidea</taxon>
        <taxon>Ancylostomatidae</taxon>
        <taxon>Bunostominae</taxon>
        <taxon>Necator</taxon>
    </lineage>
</organism>
<name>W2SHZ9_NECAM</name>
<reference evidence="5" key="1">
    <citation type="journal article" date="2014" name="Nat. Genet.">
        <title>Genome of the human hookworm Necator americanus.</title>
        <authorList>
            <person name="Tang Y.T."/>
            <person name="Gao X."/>
            <person name="Rosa B.A."/>
            <person name="Abubucker S."/>
            <person name="Hallsworth-Pepin K."/>
            <person name="Martin J."/>
            <person name="Tyagi R."/>
            <person name="Heizer E."/>
            <person name="Zhang X."/>
            <person name="Bhonagiri-Palsikar V."/>
            <person name="Minx P."/>
            <person name="Warren W.C."/>
            <person name="Wang Q."/>
            <person name="Zhan B."/>
            <person name="Hotez P.J."/>
            <person name="Sternberg P.W."/>
            <person name="Dougall A."/>
            <person name="Gaze S.T."/>
            <person name="Mulvenna J."/>
            <person name="Sotillo J."/>
            <person name="Ranganathan S."/>
            <person name="Rabelo E.M."/>
            <person name="Wilson R.K."/>
            <person name="Felgner P.L."/>
            <person name="Bethony J."/>
            <person name="Hawdon J.M."/>
            <person name="Gasser R.B."/>
            <person name="Loukas A."/>
            <person name="Mitreva M."/>
        </authorList>
    </citation>
    <scope>NUCLEOTIDE SEQUENCE [LARGE SCALE GENOMIC DNA]</scope>
</reference>
<evidence type="ECO:0000256" key="1">
    <source>
        <dbReference type="ARBA" id="ARBA00023157"/>
    </source>
</evidence>
<evidence type="ECO:0000259" key="3">
    <source>
        <dbReference type="PROSITE" id="PS50026"/>
    </source>
</evidence>
<dbReference type="Gene3D" id="2.10.25.10">
    <property type="entry name" value="Laminin"/>
    <property type="match status" value="1"/>
</dbReference>
<dbReference type="InterPro" id="IPR049883">
    <property type="entry name" value="NOTCH1_EGF-like"/>
</dbReference>
<dbReference type="PROSITE" id="PS50026">
    <property type="entry name" value="EGF_3"/>
    <property type="match status" value="1"/>
</dbReference>
<dbReference type="KEGG" id="nai:NECAME_05636"/>
<evidence type="ECO:0000256" key="2">
    <source>
        <dbReference type="PROSITE-ProRule" id="PRU00076"/>
    </source>
</evidence>
<dbReference type="Proteomes" id="UP000053676">
    <property type="component" value="Unassembled WGS sequence"/>
</dbReference>
<dbReference type="CDD" id="cd00054">
    <property type="entry name" value="EGF_CA"/>
    <property type="match status" value="1"/>
</dbReference>
<accession>W2SHZ9</accession>
<gene>
    <name evidence="4" type="ORF">NECAME_05636</name>
</gene>
<dbReference type="InterPro" id="IPR000742">
    <property type="entry name" value="EGF"/>
</dbReference>
<dbReference type="OrthoDB" id="6516201at2759"/>
<keyword evidence="2" id="KW-0245">EGF-like domain</keyword>
<sequence>MALLAEEMIPDFATVLRPALPSTAYAFVTLVNECANATLNDCDPAATCMDNPLSYECLCRESYLDVSSDPIKRPGRSDFRTIAVDCDNPFNTREYPSSKTALSENPTVNVHVRYETTEVQQRRDSEFLTKL</sequence>
<keyword evidence="1" id="KW-1015">Disulfide bond</keyword>